<dbReference type="GO" id="GO:0004497">
    <property type="term" value="F:monooxygenase activity"/>
    <property type="evidence" value="ECO:0007669"/>
    <property type="project" value="UniProtKB-KW"/>
</dbReference>
<evidence type="ECO:0000313" key="15">
    <source>
        <dbReference type="Proteomes" id="UP000436088"/>
    </source>
</evidence>
<keyword evidence="10 13" id="KW-0503">Monooxygenase</keyword>
<evidence type="ECO:0000256" key="6">
    <source>
        <dbReference type="ARBA" id="ARBA00022723"/>
    </source>
</evidence>
<evidence type="ECO:0000256" key="13">
    <source>
        <dbReference type="RuleBase" id="RU000461"/>
    </source>
</evidence>
<keyword evidence="7" id="KW-1133">Transmembrane helix</keyword>
<protein>
    <submittedName>
        <fullName evidence="14">Cytochrome P450 71D11-like</fullName>
    </submittedName>
</protein>
<proteinExistence type="inferred from homology"/>
<dbReference type="PRINTS" id="PR00463">
    <property type="entry name" value="EP450I"/>
</dbReference>
<comment type="subcellular location">
    <subcellularLocation>
        <location evidence="2">Membrane</location>
        <topology evidence="2">Single-pass membrane protein</topology>
    </subcellularLocation>
</comment>
<reference evidence="14" key="1">
    <citation type="submission" date="2019-09" db="EMBL/GenBank/DDBJ databases">
        <title>Draft genome information of white flower Hibiscus syriacus.</title>
        <authorList>
            <person name="Kim Y.-M."/>
        </authorList>
    </citation>
    <scope>NUCLEOTIDE SEQUENCE [LARGE SCALE GENOMIC DNA]</scope>
    <source>
        <strain evidence="14">YM2019G1</strain>
    </source>
</reference>
<accession>A0A6A2ZPB8</accession>
<dbReference type="GO" id="GO:0016705">
    <property type="term" value="F:oxidoreductase activity, acting on paired donors, with incorporation or reduction of molecular oxygen"/>
    <property type="evidence" value="ECO:0007669"/>
    <property type="project" value="InterPro"/>
</dbReference>
<dbReference type="EMBL" id="VEPZ02001118">
    <property type="protein sequence ID" value="KAE8693570.1"/>
    <property type="molecule type" value="Genomic_DNA"/>
</dbReference>
<evidence type="ECO:0000256" key="7">
    <source>
        <dbReference type="ARBA" id="ARBA00022989"/>
    </source>
</evidence>
<keyword evidence="15" id="KW-1185">Reference proteome</keyword>
<evidence type="ECO:0000256" key="2">
    <source>
        <dbReference type="ARBA" id="ARBA00004167"/>
    </source>
</evidence>
<dbReference type="FunFam" id="1.10.630.10:FF:000126">
    <property type="entry name" value="Predicted protein"/>
    <property type="match status" value="1"/>
</dbReference>
<keyword evidence="11" id="KW-0472">Membrane</keyword>
<keyword evidence="4 12" id="KW-0349">Heme</keyword>
<keyword evidence="5" id="KW-0812">Transmembrane</keyword>
<dbReference type="PANTHER" id="PTHR47953">
    <property type="entry name" value="OS08G0105600 PROTEIN"/>
    <property type="match status" value="1"/>
</dbReference>
<evidence type="ECO:0000256" key="4">
    <source>
        <dbReference type="ARBA" id="ARBA00022617"/>
    </source>
</evidence>
<dbReference type="InterPro" id="IPR036396">
    <property type="entry name" value="Cyt_P450_sf"/>
</dbReference>
<evidence type="ECO:0000256" key="8">
    <source>
        <dbReference type="ARBA" id="ARBA00023002"/>
    </source>
</evidence>
<feature type="binding site" description="axial binding residue" evidence="12">
    <location>
        <position position="151"/>
    </location>
    <ligand>
        <name>heme</name>
        <dbReference type="ChEBI" id="CHEBI:30413"/>
    </ligand>
    <ligandPart>
        <name>Fe</name>
        <dbReference type="ChEBI" id="CHEBI:18248"/>
    </ligandPart>
</feature>
<dbReference type="Gene3D" id="1.10.630.10">
    <property type="entry name" value="Cytochrome P450"/>
    <property type="match status" value="1"/>
</dbReference>
<keyword evidence="6 12" id="KW-0479">Metal-binding</keyword>
<dbReference type="InterPro" id="IPR002401">
    <property type="entry name" value="Cyt_P450_E_grp-I"/>
</dbReference>
<evidence type="ECO:0000256" key="9">
    <source>
        <dbReference type="ARBA" id="ARBA00023004"/>
    </source>
</evidence>
<dbReference type="InterPro" id="IPR001128">
    <property type="entry name" value="Cyt_P450"/>
</dbReference>
<dbReference type="PROSITE" id="PS00086">
    <property type="entry name" value="CYTOCHROME_P450"/>
    <property type="match status" value="1"/>
</dbReference>
<gene>
    <name evidence="14" type="ORF">F3Y22_tig00110809pilonHSYRG00230</name>
</gene>
<keyword evidence="8 13" id="KW-0560">Oxidoreductase</keyword>
<evidence type="ECO:0000256" key="3">
    <source>
        <dbReference type="ARBA" id="ARBA00010617"/>
    </source>
</evidence>
<dbReference type="Proteomes" id="UP000436088">
    <property type="component" value="Unassembled WGS sequence"/>
</dbReference>
<comment type="caution">
    <text evidence="14">The sequence shown here is derived from an EMBL/GenBank/DDBJ whole genome shotgun (WGS) entry which is preliminary data.</text>
</comment>
<keyword evidence="9 12" id="KW-0408">Iron</keyword>
<evidence type="ECO:0000256" key="12">
    <source>
        <dbReference type="PIRSR" id="PIRSR602401-1"/>
    </source>
</evidence>
<evidence type="ECO:0000313" key="14">
    <source>
        <dbReference type="EMBL" id="KAE8693570.1"/>
    </source>
</evidence>
<evidence type="ECO:0000256" key="10">
    <source>
        <dbReference type="ARBA" id="ARBA00023033"/>
    </source>
</evidence>
<dbReference type="AlphaFoldDB" id="A0A6A2ZPB8"/>
<sequence>MALMLFWDIFSGGSETSATVVDWAMAEMIKNPAVMAKAQAEVRDAFQGKGNVDETGIRQLKYLNSVIKETLRLHPVFPLLLPRECSQNCKVNGFEIPSKTRVIINAWAIGRDPNHWVEPEKFDPERFTNSSVDFMGTDFEFIPFGGGRRICPGILFALPNVELPLAQLLFHFDWKLPSGTKEEDLDMTEEFGMSVRRKNELVLVSAPYNASITVA</sequence>
<dbReference type="Pfam" id="PF00067">
    <property type="entry name" value="p450"/>
    <property type="match status" value="1"/>
</dbReference>
<comment type="similarity">
    <text evidence="3 13">Belongs to the cytochrome P450 family.</text>
</comment>
<dbReference type="GO" id="GO:0020037">
    <property type="term" value="F:heme binding"/>
    <property type="evidence" value="ECO:0007669"/>
    <property type="project" value="InterPro"/>
</dbReference>
<evidence type="ECO:0000256" key="1">
    <source>
        <dbReference type="ARBA" id="ARBA00001971"/>
    </source>
</evidence>
<organism evidence="14 15">
    <name type="scientific">Hibiscus syriacus</name>
    <name type="common">Rose of Sharon</name>
    <dbReference type="NCBI Taxonomy" id="106335"/>
    <lineage>
        <taxon>Eukaryota</taxon>
        <taxon>Viridiplantae</taxon>
        <taxon>Streptophyta</taxon>
        <taxon>Embryophyta</taxon>
        <taxon>Tracheophyta</taxon>
        <taxon>Spermatophyta</taxon>
        <taxon>Magnoliopsida</taxon>
        <taxon>eudicotyledons</taxon>
        <taxon>Gunneridae</taxon>
        <taxon>Pentapetalae</taxon>
        <taxon>rosids</taxon>
        <taxon>malvids</taxon>
        <taxon>Malvales</taxon>
        <taxon>Malvaceae</taxon>
        <taxon>Malvoideae</taxon>
        <taxon>Hibiscus</taxon>
    </lineage>
</organism>
<dbReference type="SUPFAM" id="SSF48264">
    <property type="entry name" value="Cytochrome P450"/>
    <property type="match status" value="1"/>
</dbReference>
<dbReference type="PRINTS" id="PR00385">
    <property type="entry name" value="P450"/>
</dbReference>
<comment type="cofactor">
    <cofactor evidence="1 12">
        <name>heme</name>
        <dbReference type="ChEBI" id="CHEBI:30413"/>
    </cofactor>
</comment>
<dbReference type="GO" id="GO:0005506">
    <property type="term" value="F:iron ion binding"/>
    <property type="evidence" value="ECO:0007669"/>
    <property type="project" value="InterPro"/>
</dbReference>
<name>A0A6A2ZPB8_HIBSY</name>
<dbReference type="InterPro" id="IPR017972">
    <property type="entry name" value="Cyt_P450_CS"/>
</dbReference>
<dbReference type="GO" id="GO:0016020">
    <property type="term" value="C:membrane"/>
    <property type="evidence" value="ECO:0007669"/>
    <property type="project" value="UniProtKB-SubCell"/>
</dbReference>
<dbReference type="InterPro" id="IPR052306">
    <property type="entry name" value="CYP450_71D"/>
</dbReference>
<dbReference type="PANTHER" id="PTHR47953:SF19">
    <property type="entry name" value="OS06G0641600 PROTEIN"/>
    <property type="match status" value="1"/>
</dbReference>
<evidence type="ECO:0000256" key="5">
    <source>
        <dbReference type="ARBA" id="ARBA00022692"/>
    </source>
</evidence>
<evidence type="ECO:0000256" key="11">
    <source>
        <dbReference type="ARBA" id="ARBA00023136"/>
    </source>
</evidence>